<dbReference type="GO" id="GO:0031625">
    <property type="term" value="F:ubiquitin protein ligase binding"/>
    <property type="evidence" value="ECO:0007669"/>
    <property type="project" value="TreeGrafter"/>
</dbReference>
<dbReference type="PANTHER" id="PTHR21128">
    <property type="entry name" value="FETAL AND ADULT TESTIS-EXPRESSED TRANSCRIPT PROTEIN"/>
    <property type="match status" value="1"/>
</dbReference>
<dbReference type="GO" id="GO:0005783">
    <property type="term" value="C:endoplasmic reticulum"/>
    <property type="evidence" value="ECO:0007669"/>
    <property type="project" value="TreeGrafter"/>
</dbReference>
<evidence type="ECO:0000256" key="1">
    <source>
        <dbReference type="ARBA" id="ARBA00004167"/>
    </source>
</evidence>
<reference evidence="11" key="1">
    <citation type="journal article" date="2018" name="Biotechnol. Bioeng.">
        <title>A reference genome of the Chinese hamster based on a hybrid assembly strategy.</title>
        <authorList>
            <person name="Rupp O."/>
            <person name="MacDonald M.L."/>
            <person name="Li S."/>
            <person name="Dhiman H."/>
            <person name="Polson S."/>
            <person name="Griep S."/>
            <person name="Heffner K."/>
            <person name="Hernandez I."/>
            <person name="Brinkrolf K."/>
            <person name="Jadhav V."/>
            <person name="Samoudi M."/>
            <person name="Hao H."/>
            <person name="Kingham B."/>
            <person name="Goesmann A."/>
            <person name="Betenbaugh M.J."/>
            <person name="Lewis N.E."/>
            <person name="Borth N."/>
            <person name="Lee K.H."/>
        </authorList>
    </citation>
    <scope>NUCLEOTIDE SEQUENCE [LARGE SCALE GENOMIC DNA]</scope>
    <source>
        <strain evidence="11">17A/GY</strain>
    </source>
</reference>
<dbReference type="InterPro" id="IPR039433">
    <property type="entry name" value="Mff-like_dom"/>
</dbReference>
<reference evidence="12" key="3">
    <citation type="submission" date="2025-08" db="UniProtKB">
        <authorList>
            <consortium name="RefSeq"/>
        </authorList>
    </citation>
    <scope>IDENTIFICATION</scope>
    <source>
        <strain evidence="12">17A/GY</strain>
        <tissue evidence="12">Liver</tissue>
    </source>
</reference>
<comment type="subcellular location">
    <subcellularLocation>
        <location evidence="1">Membrane</location>
        <topology evidence="1">Single-pass membrane protein</topology>
    </subcellularLocation>
    <subcellularLocation>
        <location evidence="2">Mitochondrion outer membrane</location>
    </subcellularLocation>
</comment>
<dbReference type="InterPro" id="IPR039153">
    <property type="entry name" value="FATE1"/>
</dbReference>
<reference evidence="11" key="2">
    <citation type="journal article" date="2020" name="Biotechnol. Bioeng.">
        <title>Chromosome-scale scaffolds for the Chinese hamster reference genome assembly to facilitate the study of the CHO epigenome.</title>
        <authorList>
            <person name="Hilliard W."/>
            <person name="MacDonald M."/>
            <person name="Lee K.H."/>
        </authorList>
    </citation>
    <scope>NUCLEOTIDE SEQUENCE [LARGE SCALE GENOMIC DNA]</scope>
    <source>
        <strain evidence="11">17A/GY</strain>
    </source>
</reference>
<dbReference type="GeneID" id="103162528"/>
<evidence type="ECO:0000256" key="9">
    <source>
        <dbReference type="SAM" id="Phobius"/>
    </source>
</evidence>
<dbReference type="GO" id="GO:0005741">
    <property type="term" value="C:mitochondrial outer membrane"/>
    <property type="evidence" value="ECO:0007669"/>
    <property type="project" value="UniProtKB-SubCell"/>
</dbReference>
<keyword evidence="11" id="KW-1185">Reference proteome</keyword>
<proteinExistence type="predicted"/>
<evidence type="ECO:0000256" key="2">
    <source>
        <dbReference type="ARBA" id="ARBA00004294"/>
    </source>
</evidence>
<dbReference type="OrthoDB" id="5986838at2759"/>
<accession>A0A9J7K2B1</accession>
<dbReference type="GO" id="GO:0043066">
    <property type="term" value="P:negative regulation of apoptotic process"/>
    <property type="evidence" value="ECO:0007669"/>
    <property type="project" value="TreeGrafter"/>
</dbReference>
<feature type="domain" description="Mff-like" evidence="10">
    <location>
        <begin position="112"/>
        <end position="181"/>
    </location>
</feature>
<sequence length="182" mass="20622">MAESPSNVKEGYKMSISEDLGTGNFDQSQEQPVMSEMMERGSRSLGGIQRRPRAEQKPAGSGSGQSFWNVTGPRPKKGGHQVQMPRMPRDHSQVDGYLQEFPGNFQTGRVPYERLEADLVAEIGLEELNGLEMEVMRRQMQVISGRLRALEDQDATWRHKEAVLFSLLVSVCIANLWLWMRQ</sequence>
<evidence type="ECO:0000256" key="5">
    <source>
        <dbReference type="ARBA" id="ARBA00022989"/>
    </source>
</evidence>
<keyword evidence="7 9" id="KW-0472">Membrane</keyword>
<evidence type="ECO:0000256" key="7">
    <source>
        <dbReference type="ARBA" id="ARBA00023136"/>
    </source>
</evidence>
<dbReference type="PANTHER" id="PTHR21128:SF0">
    <property type="entry name" value="FETAL AND ADULT TESTIS-EXPRESSED TRANSCRIPT PROTEIN"/>
    <property type="match status" value="1"/>
</dbReference>
<dbReference type="CTD" id="89885"/>
<keyword evidence="5 9" id="KW-1133">Transmembrane helix</keyword>
<feature type="region of interest" description="Disordered" evidence="8">
    <location>
        <begin position="1"/>
        <end position="88"/>
    </location>
</feature>
<dbReference type="KEGG" id="cge:103162528"/>
<evidence type="ECO:0000256" key="4">
    <source>
        <dbReference type="ARBA" id="ARBA00022787"/>
    </source>
</evidence>
<feature type="transmembrane region" description="Helical" evidence="9">
    <location>
        <begin position="162"/>
        <end position="180"/>
    </location>
</feature>
<dbReference type="Pfam" id="PF05644">
    <property type="entry name" value="Miff"/>
    <property type="match status" value="1"/>
</dbReference>
<evidence type="ECO:0000313" key="11">
    <source>
        <dbReference type="Proteomes" id="UP001108280"/>
    </source>
</evidence>
<evidence type="ECO:0000256" key="8">
    <source>
        <dbReference type="SAM" id="MobiDB-lite"/>
    </source>
</evidence>
<dbReference type="AlphaFoldDB" id="A0A9J7K2B1"/>
<dbReference type="Proteomes" id="UP001108280">
    <property type="component" value="Chromosome X"/>
</dbReference>
<dbReference type="RefSeq" id="XP_027288001.1">
    <property type="nucleotide sequence ID" value="XM_027432200.2"/>
</dbReference>
<evidence type="ECO:0000259" key="10">
    <source>
        <dbReference type="Pfam" id="PF05644"/>
    </source>
</evidence>
<organism evidence="11 12">
    <name type="scientific">Cricetulus griseus</name>
    <name type="common">Chinese hamster</name>
    <name type="synonym">Cricetulus barabensis griseus</name>
    <dbReference type="NCBI Taxonomy" id="10029"/>
    <lineage>
        <taxon>Eukaryota</taxon>
        <taxon>Metazoa</taxon>
        <taxon>Chordata</taxon>
        <taxon>Craniata</taxon>
        <taxon>Vertebrata</taxon>
        <taxon>Euteleostomi</taxon>
        <taxon>Mammalia</taxon>
        <taxon>Eutheria</taxon>
        <taxon>Euarchontoglires</taxon>
        <taxon>Glires</taxon>
        <taxon>Rodentia</taxon>
        <taxon>Myomorpha</taxon>
        <taxon>Muroidea</taxon>
        <taxon>Cricetidae</taxon>
        <taxon>Cricetinae</taxon>
        <taxon>Cricetulus</taxon>
    </lineage>
</organism>
<evidence type="ECO:0000256" key="3">
    <source>
        <dbReference type="ARBA" id="ARBA00022692"/>
    </source>
</evidence>
<dbReference type="GO" id="GO:0051562">
    <property type="term" value="P:negative regulation of mitochondrial calcium ion concentration"/>
    <property type="evidence" value="ECO:0007669"/>
    <property type="project" value="TreeGrafter"/>
</dbReference>
<dbReference type="GO" id="GO:0044233">
    <property type="term" value="C:mitochondria-associated endoplasmic reticulum membrane contact site"/>
    <property type="evidence" value="ECO:0007669"/>
    <property type="project" value="TreeGrafter"/>
</dbReference>
<evidence type="ECO:0000256" key="6">
    <source>
        <dbReference type="ARBA" id="ARBA00023128"/>
    </source>
</evidence>
<name>A0A9J7K2B1_CRIGR</name>
<protein>
    <submittedName>
        <fullName evidence="12">Fetal and adult testis-expressed transcript protein isoform X2</fullName>
    </submittedName>
</protein>
<keyword evidence="6" id="KW-0496">Mitochondrion</keyword>
<evidence type="ECO:0000313" key="12">
    <source>
        <dbReference type="RefSeq" id="XP_027288001.1"/>
    </source>
</evidence>
<keyword evidence="3 9" id="KW-0812">Transmembrane</keyword>
<keyword evidence="4" id="KW-1000">Mitochondrion outer membrane</keyword>
<gene>
    <name evidence="12" type="primary">Fate1</name>
</gene>